<gene>
    <name evidence="1" type="ORF">ABS861_00805</name>
</gene>
<sequence>MSFSYYNIKKHPRNFRNITGLTVEEFEKLIEKVGNFKKVCQAEKKSNKLI</sequence>
<dbReference type="EMBL" id="CP158587">
    <property type="protein sequence ID" value="XCA33992.1"/>
    <property type="molecule type" value="Genomic_DNA"/>
</dbReference>
<accession>A0AAU7YKJ1</accession>
<proteinExistence type="predicted"/>
<organism evidence="1">
    <name type="scientific">Wolbachia endosymbiont of Oeneis ivallda</name>
    <dbReference type="NCBI Taxonomy" id="3171168"/>
    <lineage>
        <taxon>Bacteria</taxon>
        <taxon>Pseudomonadati</taxon>
        <taxon>Pseudomonadota</taxon>
        <taxon>Alphaproteobacteria</taxon>
        <taxon>Rickettsiales</taxon>
        <taxon>Anaplasmataceae</taxon>
        <taxon>Wolbachieae</taxon>
        <taxon>Wolbachia</taxon>
    </lineage>
</organism>
<reference evidence="1" key="1">
    <citation type="submission" date="2024-06" db="EMBL/GenBank/DDBJ databases">
        <title>Genome assembly of the Oeneis chryxus ivallda.</title>
        <authorList>
            <person name="MacDonald Z."/>
            <person name="Shaffer H.B."/>
            <person name="Gillespie T."/>
            <person name="Marimuthu M.P.A."/>
            <person name="Nguyen O."/>
            <person name="Fairbairn C.W."/>
            <person name="Seligmann W.E."/>
            <person name="Escalona M."/>
            <person name="Miller C."/>
            <person name="Toffelmier E."/>
        </authorList>
    </citation>
    <scope>NUCLEOTIDE SEQUENCE</scope>
    <source>
        <strain evidence="1">CCGP_102_HBS-TG_Oc004</strain>
    </source>
</reference>
<evidence type="ECO:0000313" key="1">
    <source>
        <dbReference type="EMBL" id="XCA33992.1"/>
    </source>
</evidence>
<protein>
    <submittedName>
        <fullName evidence="1">DUF4423 domain-containing protein</fullName>
    </submittedName>
</protein>
<name>A0AAU7YKJ1_9RICK</name>
<dbReference type="AlphaFoldDB" id="A0AAU7YKJ1"/>